<feature type="chain" id="PRO_5044212863" description="Lipoprotein" evidence="2">
    <location>
        <begin position="24"/>
        <end position="278"/>
    </location>
</feature>
<evidence type="ECO:0000313" key="3">
    <source>
        <dbReference type="EMBL" id="QRN90889.1"/>
    </source>
</evidence>
<gene>
    <name evidence="3" type="ORF">JRU67_12650</name>
</gene>
<accession>A0AB37HQH0</accession>
<dbReference type="AlphaFoldDB" id="A0AB37HQH0"/>
<keyword evidence="2" id="KW-0732">Signal</keyword>
<evidence type="ECO:0000313" key="4">
    <source>
        <dbReference type="Proteomes" id="UP000640299"/>
    </source>
</evidence>
<evidence type="ECO:0000256" key="1">
    <source>
        <dbReference type="SAM" id="MobiDB-lite"/>
    </source>
</evidence>
<dbReference type="Proteomes" id="UP000640299">
    <property type="component" value="Chromosome"/>
</dbReference>
<sequence>MIYKCVWMITAILLLTGCSITIGDPQNHNQKSSKSNNKQHKNKKETPKINVLSQDFSDHYMNENHVTGYKGLMKTMDKTEIESKYGDEEEVRNFLGREGHVYGNFMVMYYLSEGYPVKQFSIVPSNHVTYKDFVDFHGEPTQDLRTRQGHSFVVYNKTNHNGYQVVVYTKGNNDDDNIQYIMQFPDDFKFENSRDNQQTTITRDNVFDAVEAFEGIDKDGTDHIIWKEPKKKGDVFGFSYSSKDGKLLGSYNVSEDGYVESFNENGKKIRAGYINLNQ</sequence>
<feature type="signal peptide" evidence="2">
    <location>
        <begin position="1"/>
        <end position="23"/>
    </location>
</feature>
<evidence type="ECO:0008006" key="5">
    <source>
        <dbReference type="Google" id="ProtNLM"/>
    </source>
</evidence>
<dbReference type="EMBL" id="CP069389">
    <property type="protein sequence ID" value="QRN90889.1"/>
    <property type="molecule type" value="Genomic_DNA"/>
</dbReference>
<feature type="region of interest" description="Disordered" evidence="1">
    <location>
        <begin position="25"/>
        <end position="48"/>
    </location>
</feature>
<dbReference type="PROSITE" id="PS51257">
    <property type="entry name" value="PROKAR_LIPOPROTEIN"/>
    <property type="match status" value="1"/>
</dbReference>
<dbReference type="RefSeq" id="WP_119493783.1">
    <property type="nucleotide sequence ID" value="NZ_CP069389.1"/>
</dbReference>
<feature type="compositionally biased region" description="Low complexity" evidence="1">
    <location>
        <begin position="26"/>
        <end position="36"/>
    </location>
</feature>
<proteinExistence type="predicted"/>
<protein>
    <recommendedName>
        <fullName evidence="5">Lipoprotein</fullName>
    </recommendedName>
</protein>
<reference evidence="3" key="1">
    <citation type="submission" date="2021-02" db="EMBL/GenBank/DDBJ databases">
        <title>cfr and optrA-positive Staphylococcus spp.</title>
        <authorList>
            <person name="Chen L."/>
        </authorList>
    </citation>
    <scope>NUCLEOTIDE SEQUENCE</scope>
    <source>
        <strain evidence="3">GDQ20D70P</strain>
    </source>
</reference>
<evidence type="ECO:0000256" key="2">
    <source>
        <dbReference type="SAM" id="SignalP"/>
    </source>
</evidence>
<name>A0AB37HQH0_MAMSC</name>
<organism evidence="3 4">
    <name type="scientific">Mammaliicoccus sciuri</name>
    <name type="common">Staphylococcus sciuri</name>
    <dbReference type="NCBI Taxonomy" id="1296"/>
    <lineage>
        <taxon>Bacteria</taxon>
        <taxon>Bacillati</taxon>
        <taxon>Bacillota</taxon>
        <taxon>Bacilli</taxon>
        <taxon>Bacillales</taxon>
        <taxon>Staphylococcaceae</taxon>
        <taxon>Mammaliicoccus</taxon>
    </lineage>
</organism>